<keyword evidence="2" id="KW-0472">Membrane</keyword>
<sequence length="241" mass="24109">MPTAARACFGGAAALAGGTVAAAVGHFASDCAVAAGIAVVLSAGSLPTAAAEVDAAERGTDQFESTLMGDLYGFAPPPSLVKCVGATLAGSMFAVLGMIAEGRRERRRKDRGGRPQAGRHRRQAAASRPSGCRRCPGGGRFEPGESEAGPEAGPGRGSTGGPNGQKPAWRRGSATRAEERGHAGCDSIWRQPPLAGVPAPGPAGPAAGAVGALAALQAWRKPFGGAEGRAGDQERPEQAHS</sequence>
<accession>A0ABN9UNS0</accession>
<evidence type="ECO:0000313" key="3">
    <source>
        <dbReference type="EMBL" id="CAK0861392.1"/>
    </source>
</evidence>
<organism evidence="3 4">
    <name type="scientific">Prorocentrum cordatum</name>
    <dbReference type="NCBI Taxonomy" id="2364126"/>
    <lineage>
        <taxon>Eukaryota</taxon>
        <taxon>Sar</taxon>
        <taxon>Alveolata</taxon>
        <taxon>Dinophyceae</taxon>
        <taxon>Prorocentrales</taxon>
        <taxon>Prorocentraceae</taxon>
        <taxon>Prorocentrum</taxon>
    </lineage>
</organism>
<dbReference type="Proteomes" id="UP001189429">
    <property type="component" value="Unassembled WGS sequence"/>
</dbReference>
<reference evidence="3" key="1">
    <citation type="submission" date="2023-10" db="EMBL/GenBank/DDBJ databases">
        <authorList>
            <person name="Chen Y."/>
            <person name="Shah S."/>
            <person name="Dougan E. K."/>
            <person name="Thang M."/>
            <person name="Chan C."/>
        </authorList>
    </citation>
    <scope>NUCLEOTIDE SEQUENCE [LARGE SCALE GENOMIC DNA]</scope>
</reference>
<evidence type="ECO:0000256" key="2">
    <source>
        <dbReference type="SAM" id="Phobius"/>
    </source>
</evidence>
<evidence type="ECO:0000313" key="4">
    <source>
        <dbReference type="Proteomes" id="UP001189429"/>
    </source>
</evidence>
<proteinExistence type="predicted"/>
<keyword evidence="2" id="KW-0812">Transmembrane</keyword>
<evidence type="ECO:0008006" key="5">
    <source>
        <dbReference type="Google" id="ProtNLM"/>
    </source>
</evidence>
<feature type="compositionally biased region" description="Basic residues" evidence="1">
    <location>
        <begin position="105"/>
        <end position="123"/>
    </location>
</feature>
<keyword evidence="2" id="KW-1133">Transmembrane helix</keyword>
<feature type="compositionally biased region" description="Low complexity" evidence="1">
    <location>
        <begin position="191"/>
        <end position="207"/>
    </location>
</feature>
<feature type="region of interest" description="Disordered" evidence="1">
    <location>
        <begin position="103"/>
        <end position="207"/>
    </location>
</feature>
<feature type="compositionally biased region" description="Gly residues" evidence="1">
    <location>
        <begin position="152"/>
        <end position="163"/>
    </location>
</feature>
<evidence type="ECO:0000256" key="1">
    <source>
        <dbReference type="SAM" id="MobiDB-lite"/>
    </source>
</evidence>
<gene>
    <name evidence="3" type="ORF">PCOR1329_LOCUS50085</name>
</gene>
<protein>
    <recommendedName>
        <fullName evidence="5">H(+)-exporting diphosphatase</fullName>
    </recommendedName>
</protein>
<feature type="transmembrane region" description="Helical" evidence="2">
    <location>
        <begin position="79"/>
        <end position="100"/>
    </location>
</feature>
<dbReference type="EMBL" id="CAUYUJ010016060">
    <property type="protein sequence ID" value="CAK0861392.1"/>
    <property type="molecule type" value="Genomic_DNA"/>
</dbReference>
<comment type="caution">
    <text evidence="3">The sequence shown here is derived from an EMBL/GenBank/DDBJ whole genome shotgun (WGS) entry which is preliminary data.</text>
</comment>
<name>A0ABN9UNS0_9DINO</name>
<keyword evidence="4" id="KW-1185">Reference proteome</keyword>